<name>A0A922KFV8_CARIL</name>
<reference evidence="4" key="1">
    <citation type="submission" date="2021-01" db="EMBL/GenBank/DDBJ databases">
        <authorList>
            <person name="Lovell J.T."/>
            <person name="Bentley N."/>
            <person name="Bhattarai G."/>
            <person name="Jenkins J.W."/>
            <person name="Sreedasyam A."/>
            <person name="Alarcon Y."/>
            <person name="Bock C."/>
            <person name="Boston L."/>
            <person name="Carlson J."/>
            <person name="Cervantes K."/>
            <person name="Clermont K."/>
            <person name="Krom N."/>
            <person name="Kubenka K."/>
            <person name="Mamidi S."/>
            <person name="Mattison C."/>
            <person name="Monteros M."/>
            <person name="Pisani C."/>
            <person name="Plott C."/>
            <person name="Rajasekar S."/>
            <person name="Rhein H.S."/>
            <person name="Rohla C."/>
            <person name="Song M."/>
            <person name="Hilaire R.S."/>
            <person name="Shu S."/>
            <person name="Wells L."/>
            <person name="Wang X."/>
            <person name="Webber J."/>
            <person name="Heerema R.J."/>
            <person name="Klein P."/>
            <person name="Conner P."/>
            <person name="Grauke L."/>
            <person name="Grimwood J."/>
            <person name="Schmutz J."/>
            <person name="Randall J.J."/>
        </authorList>
    </citation>
    <scope>NUCLEOTIDE SEQUENCE</scope>
    <source>
        <tissue evidence="4">Leaf</tissue>
    </source>
</reference>
<feature type="compositionally biased region" description="Low complexity" evidence="2">
    <location>
        <begin position="45"/>
        <end position="67"/>
    </location>
</feature>
<feature type="region of interest" description="Disordered" evidence="2">
    <location>
        <begin position="196"/>
        <end position="270"/>
    </location>
</feature>
<feature type="region of interest" description="Disordered" evidence="2">
    <location>
        <begin position="37"/>
        <end position="74"/>
    </location>
</feature>
<sequence>MFYTSLDVYLQCENTMFRARASWVRFATRWKPVPARPFCTPSPSPTTSGSNTTKPPSNNNSSISENNAVESSPGNYDEAYKQLDKLDFATASKILFTDPPKRKKFGLDFHLVQLFFACMPSLAVYLVAQYARYEMRRMEAELEQKKKQEEEKEKEMELSVIEGKETVSDPELLEMKVRLDKLEEAVKGIAVETKKQSISSLAKNRGEGSEERNFATTGPTDTKSGSEPSKIVESDHLNKQDRHWLGRERVSGSAPVPDASLQDQKGKTQN</sequence>
<gene>
    <name evidence="4" type="ORF">I3842_01G254900</name>
</gene>
<dbReference type="PANTHER" id="PTHR36339:SF2">
    <property type="entry name" value="F23A5.5"/>
    <property type="match status" value="1"/>
</dbReference>
<keyword evidence="3" id="KW-0812">Transmembrane</keyword>
<dbReference type="AlphaFoldDB" id="A0A922KFV8"/>
<accession>A0A922KFV8</accession>
<dbReference type="EMBL" id="CM031825">
    <property type="protein sequence ID" value="KAG6734077.1"/>
    <property type="molecule type" value="Genomic_DNA"/>
</dbReference>
<evidence type="ECO:0000256" key="2">
    <source>
        <dbReference type="SAM" id="MobiDB-lite"/>
    </source>
</evidence>
<organism evidence="4 5">
    <name type="scientific">Carya illinoinensis</name>
    <name type="common">Pecan</name>
    <dbReference type="NCBI Taxonomy" id="32201"/>
    <lineage>
        <taxon>Eukaryota</taxon>
        <taxon>Viridiplantae</taxon>
        <taxon>Streptophyta</taxon>
        <taxon>Embryophyta</taxon>
        <taxon>Tracheophyta</taxon>
        <taxon>Spermatophyta</taxon>
        <taxon>Magnoliopsida</taxon>
        <taxon>eudicotyledons</taxon>
        <taxon>Gunneridae</taxon>
        <taxon>Pentapetalae</taxon>
        <taxon>rosids</taxon>
        <taxon>fabids</taxon>
        <taxon>Fagales</taxon>
        <taxon>Juglandaceae</taxon>
        <taxon>Carya</taxon>
    </lineage>
</organism>
<keyword evidence="1" id="KW-0175">Coiled coil</keyword>
<feature type="coiled-coil region" evidence="1">
    <location>
        <begin position="128"/>
        <end position="162"/>
    </location>
</feature>
<dbReference type="PANTHER" id="PTHR36339">
    <property type="entry name" value="F23A5.5"/>
    <property type="match status" value="1"/>
</dbReference>
<protein>
    <submittedName>
        <fullName evidence="4">Uncharacterized protein</fullName>
    </submittedName>
</protein>
<evidence type="ECO:0000313" key="4">
    <source>
        <dbReference type="EMBL" id="KAG6734077.1"/>
    </source>
</evidence>
<proteinExistence type="predicted"/>
<feature type="transmembrane region" description="Helical" evidence="3">
    <location>
        <begin position="109"/>
        <end position="128"/>
    </location>
</feature>
<keyword evidence="3" id="KW-0472">Membrane</keyword>
<comment type="caution">
    <text evidence="4">The sequence shown here is derived from an EMBL/GenBank/DDBJ whole genome shotgun (WGS) entry which is preliminary data.</text>
</comment>
<feature type="compositionally biased region" description="Polar residues" evidence="2">
    <location>
        <begin position="261"/>
        <end position="270"/>
    </location>
</feature>
<evidence type="ECO:0000256" key="1">
    <source>
        <dbReference type="SAM" id="Coils"/>
    </source>
</evidence>
<feature type="compositionally biased region" description="Basic and acidic residues" evidence="2">
    <location>
        <begin position="230"/>
        <end position="250"/>
    </location>
</feature>
<dbReference type="Proteomes" id="UP000811246">
    <property type="component" value="Chromosome 1"/>
</dbReference>
<feature type="compositionally biased region" description="Polar residues" evidence="2">
    <location>
        <begin position="214"/>
        <end position="227"/>
    </location>
</feature>
<keyword evidence="3" id="KW-1133">Transmembrane helix</keyword>
<evidence type="ECO:0000256" key="3">
    <source>
        <dbReference type="SAM" id="Phobius"/>
    </source>
</evidence>
<evidence type="ECO:0000313" key="5">
    <source>
        <dbReference type="Proteomes" id="UP000811246"/>
    </source>
</evidence>
<feature type="compositionally biased region" description="Basic and acidic residues" evidence="2">
    <location>
        <begin position="204"/>
        <end position="213"/>
    </location>
</feature>